<dbReference type="GO" id="GO:0043023">
    <property type="term" value="F:ribosomal large subunit binding"/>
    <property type="evidence" value="ECO:0007669"/>
    <property type="project" value="TreeGrafter"/>
</dbReference>
<keyword evidence="2" id="KW-0678">Repressor</keyword>
<comment type="similarity">
    <text evidence="1 2">Belongs to the Iojap/RsfS family.</text>
</comment>
<keyword evidence="4" id="KW-1185">Reference proteome</keyword>
<dbReference type="Pfam" id="PF02410">
    <property type="entry name" value="RsfS"/>
    <property type="match status" value="1"/>
</dbReference>
<proteinExistence type="inferred from homology"/>
<reference evidence="3 4" key="1">
    <citation type="submission" date="2014-06" db="EMBL/GenBank/DDBJ databases">
        <authorList>
            <person name="Urmite Genomes Urmite Genomes"/>
        </authorList>
    </citation>
    <scope>NUCLEOTIDE SEQUENCE [LARGE SCALE GENOMIC DNA]</scope>
</reference>
<dbReference type="GO" id="GO:0017148">
    <property type="term" value="P:negative regulation of translation"/>
    <property type="evidence" value="ECO:0007669"/>
    <property type="project" value="UniProtKB-UniRule"/>
</dbReference>
<dbReference type="SUPFAM" id="SSF81301">
    <property type="entry name" value="Nucleotidyltransferase"/>
    <property type="match status" value="1"/>
</dbReference>
<evidence type="ECO:0000256" key="1">
    <source>
        <dbReference type="ARBA" id="ARBA00010574"/>
    </source>
</evidence>
<name>A0A078L236_9GAMM</name>
<dbReference type="OrthoDB" id="9793681at2"/>
<dbReference type="InterPro" id="IPR004394">
    <property type="entry name" value="Iojap/RsfS/C7orf30"/>
</dbReference>
<dbReference type="InterPro" id="IPR043519">
    <property type="entry name" value="NT_sf"/>
</dbReference>
<dbReference type="GO" id="GO:0005737">
    <property type="term" value="C:cytoplasm"/>
    <property type="evidence" value="ECO:0007669"/>
    <property type="project" value="UniProtKB-SubCell"/>
</dbReference>
<evidence type="ECO:0000313" key="3">
    <source>
        <dbReference type="EMBL" id="CDZ79251.1"/>
    </source>
</evidence>
<sequence length="112" mass="12423">MSEQQSFLKKLHKALDDIQAIDIVVIDVRDQTSVTDYMIVCSGRSSRHVKAIAETVVEQMKAAGLPALSLNGLEGGDWALIDFGDFVLHVMQPDSRAFYNLEGLWHHNPANS</sequence>
<dbReference type="GO" id="GO:0042256">
    <property type="term" value="P:cytosolic ribosome assembly"/>
    <property type="evidence" value="ECO:0007669"/>
    <property type="project" value="UniProtKB-UniRule"/>
</dbReference>
<comment type="function">
    <text evidence="2">Functions as a ribosomal silencing factor. Interacts with ribosomal protein uL14 (rplN), blocking formation of intersubunit bridge B8. Prevents association of the 30S and 50S ribosomal subunits and the formation of functional ribosomes, thus repressing translation.</text>
</comment>
<accession>A0A078L236</accession>
<dbReference type="STRING" id="1034943.BN59_03569"/>
<dbReference type="PANTHER" id="PTHR21043">
    <property type="entry name" value="IOJAP SUPERFAMILY ORTHOLOG"/>
    <property type="match status" value="1"/>
</dbReference>
<dbReference type="HAMAP" id="MF_01477">
    <property type="entry name" value="Iojap_RsfS"/>
    <property type="match status" value="1"/>
</dbReference>
<organism evidence="3 4">
    <name type="scientific">Legionella massiliensis</name>
    <dbReference type="NCBI Taxonomy" id="1034943"/>
    <lineage>
        <taxon>Bacteria</taxon>
        <taxon>Pseudomonadati</taxon>
        <taxon>Pseudomonadota</taxon>
        <taxon>Gammaproteobacteria</taxon>
        <taxon>Legionellales</taxon>
        <taxon>Legionellaceae</taxon>
        <taxon>Legionella</taxon>
    </lineage>
</organism>
<keyword evidence="2" id="KW-0810">Translation regulation</keyword>
<protein>
    <recommendedName>
        <fullName evidence="2">Ribosomal silencing factor RsfS</fullName>
    </recommendedName>
</protein>
<dbReference type="PANTHER" id="PTHR21043:SF0">
    <property type="entry name" value="MITOCHONDRIAL ASSEMBLY OF RIBOSOMAL LARGE SUBUNIT PROTEIN 1"/>
    <property type="match status" value="1"/>
</dbReference>
<evidence type="ECO:0000256" key="2">
    <source>
        <dbReference type="HAMAP-Rule" id="MF_01477"/>
    </source>
</evidence>
<dbReference type="NCBIfam" id="TIGR00090">
    <property type="entry name" value="rsfS_iojap_ybeB"/>
    <property type="match status" value="1"/>
</dbReference>
<dbReference type="RefSeq" id="WP_044012463.1">
    <property type="nucleotide sequence ID" value="NZ_CCVW01000004.1"/>
</dbReference>
<dbReference type="eggNOG" id="COG0799">
    <property type="taxonomic scope" value="Bacteria"/>
</dbReference>
<keyword evidence="2" id="KW-0963">Cytoplasm</keyword>
<dbReference type="EMBL" id="CCSB01000004">
    <property type="protein sequence ID" value="CDZ79251.1"/>
    <property type="molecule type" value="Genomic_DNA"/>
</dbReference>
<dbReference type="GO" id="GO:0090071">
    <property type="term" value="P:negative regulation of ribosome biogenesis"/>
    <property type="evidence" value="ECO:0007669"/>
    <property type="project" value="UniProtKB-UniRule"/>
</dbReference>
<gene>
    <name evidence="2 3" type="primary">rsfS</name>
    <name evidence="3" type="ORF">BN59_03569</name>
</gene>
<evidence type="ECO:0000313" key="4">
    <source>
        <dbReference type="Proteomes" id="UP000044071"/>
    </source>
</evidence>
<comment type="subunit">
    <text evidence="2">Interacts with ribosomal protein uL14 (rplN).</text>
</comment>
<dbReference type="Gene3D" id="3.30.460.10">
    <property type="entry name" value="Beta Polymerase, domain 2"/>
    <property type="match status" value="1"/>
</dbReference>
<comment type="subcellular location">
    <subcellularLocation>
        <location evidence="2">Cytoplasm</location>
    </subcellularLocation>
</comment>
<dbReference type="Proteomes" id="UP000044071">
    <property type="component" value="Unassembled WGS sequence"/>
</dbReference>
<dbReference type="AlphaFoldDB" id="A0A078L236"/>